<dbReference type="PANTHER" id="PTHR12461:SF100">
    <property type="entry name" value="JMJC DOMAIN-CONTAINING PROTEIN 4"/>
    <property type="match status" value="1"/>
</dbReference>
<dbReference type="SUPFAM" id="SSF51197">
    <property type="entry name" value="Clavaminate synthase-like"/>
    <property type="match status" value="1"/>
</dbReference>
<feature type="domain" description="JmjC" evidence="4">
    <location>
        <begin position="145"/>
        <end position="394"/>
    </location>
</feature>
<dbReference type="PANTHER" id="PTHR12461">
    <property type="entry name" value="HYPOXIA-INDUCIBLE FACTOR 1 ALPHA INHIBITOR-RELATED"/>
    <property type="match status" value="1"/>
</dbReference>
<dbReference type="AlphaFoldDB" id="A0A6U9QDI5"/>
<keyword evidence="2" id="KW-0175">Coiled coil</keyword>
<feature type="region of interest" description="Disordered" evidence="3">
    <location>
        <begin position="1"/>
        <end position="39"/>
    </location>
</feature>
<reference evidence="8" key="1">
    <citation type="submission" date="2021-01" db="EMBL/GenBank/DDBJ databases">
        <authorList>
            <person name="Corre E."/>
            <person name="Pelletier E."/>
            <person name="Niang G."/>
            <person name="Scheremetjew M."/>
            <person name="Finn R."/>
            <person name="Kale V."/>
            <person name="Holt S."/>
            <person name="Cochrane G."/>
            <person name="Meng A."/>
            <person name="Brown T."/>
            <person name="Cohen L."/>
        </authorList>
    </citation>
    <scope>NUCLEOTIDE SEQUENCE</scope>
    <source>
        <strain evidence="8">CCMP1897</strain>
    </source>
</reference>
<dbReference type="PROSITE" id="PS51184">
    <property type="entry name" value="JMJC"/>
    <property type="match status" value="1"/>
</dbReference>
<accession>A0A6U9QDI5</accession>
<organism evidence="8">
    <name type="scientific">Picocystis salinarum</name>
    <dbReference type="NCBI Taxonomy" id="88271"/>
    <lineage>
        <taxon>Eukaryota</taxon>
        <taxon>Viridiplantae</taxon>
        <taxon>Chlorophyta</taxon>
        <taxon>Picocystophyceae</taxon>
        <taxon>Picocystales</taxon>
        <taxon>Picocystaceae</taxon>
        <taxon>Picocystis</taxon>
    </lineage>
</organism>
<dbReference type="EMBL" id="HBIS01002390">
    <property type="protein sequence ID" value="CAE0608312.1"/>
    <property type="molecule type" value="Transcribed_RNA"/>
</dbReference>
<dbReference type="EMBL" id="HBIS01002388">
    <property type="protein sequence ID" value="CAE0608310.1"/>
    <property type="molecule type" value="Transcribed_RNA"/>
</dbReference>
<sequence length="415" mass="46701">MAHDGAPMKKRKRERSASNQYQGTTVESTGPVIEERGEKRPEADTFFRKYVAERTPVVLRKCVPDDAFRANQWNLPRLKEKAGEVDVRVELRTAGKERGFGEGNFIHTNLAALVDQLAAGEQKWYMTTQDAGENDEGRPALLGPPLNALREDFPLRPELLRTLVPSTLNVWMGSSTTGTSSGLHHDQHDNLYCLLQGRKEFKLFSPNNAIVMPTYGDVVHIHPNGRINYAGCPTRADGATLDADEQWKAACKQRKAEEELADAEKALEQGKEGAEQRLAEAEQNLESLLDEALDQEAFSAGTDEEGDGTEIHTAKEPEHFCDRNSESIDLPYLHCTLHPGDMLYLPAGWFHEVYSSNPHRSADTAEASYHMAFNYWFHPPDTKEFHHPYESTYWEEEWTERCVSGVVQPDCTATV</sequence>
<dbReference type="EMBL" id="HBIS01002389">
    <property type="protein sequence ID" value="CAE0608311.1"/>
    <property type="molecule type" value="Transcribed_RNA"/>
</dbReference>
<feature type="compositionally biased region" description="Polar residues" evidence="3">
    <location>
        <begin position="17"/>
        <end position="28"/>
    </location>
</feature>
<evidence type="ECO:0000256" key="2">
    <source>
        <dbReference type="SAM" id="Coils"/>
    </source>
</evidence>
<dbReference type="InterPro" id="IPR003347">
    <property type="entry name" value="JmjC_dom"/>
</dbReference>
<dbReference type="SMART" id="SM00558">
    <property type="entry name" value="JmjC"/>
    <property type="match status" value="1"/>
</dbReference>
<evidence type="ECO:0000259" key="4">
    <source>
        <dbReference type="PROSITE" id="PS51184"/>
    </source>
</evidence>
<dbReference type="InterPro" id="IPR041667">
    <property type="entry name" value="Cupin_8"/>
</dbReference>
<evidence type="ECO:0000313" key="7">
    <source>
        <dbReference type="EMBL" id="CAE0608311.1"/>
    </source>
</evidence>
<dbReference type="Gene3D" id="2.60.120.10">
    <property type="entry name" value="Jelly Rolls"/>
    <property type="match status" value="2"/>
</dbReference>
<name>A0A6U9QDI5_9CHLO</name>
<gene>
    <name evidence="5" type="ORF">PSAL00342_LOCUS2126</name>
    <name evidence="6" type="ORF">PSAL00342_LOCUS2127</name>
    <name evidence="7" type="ORF">PSAL00342_LOCUS2128</name>
    <name evidence="8" type="ORF">PSAL00342_LOCUS2129</name>
</gene>
<dbReference type="InterPro" id="IPR014710">
    <property type="entry name" value="RmlC-like_jellyroll"/>
</dbReference>
<evidence type="ECO:0000313" key="5">
    <source>
        <dbReference type="EMBL" id="CAE0608309.1"/>
    </source>
</evidence>
<protein>
    <recommendedName>
        <fullName evidence="4">JmjC domain-containing protein</fullName>
    </recommendedName>
</protein>
<evidence type="ECO:0000256" key="1">
    <source>
        <dbReference type="ARBA" id="ARBA00006801"/>
    </source>
</evidence>
<proteinExistence type="inferred from homology"/>
<dbReference type="EMBL" id="HBIS01002387">
    <property type="protein sequence ID" value="CAE0608309.1"/>
    <property type="molecule type" value="Transcribed_RNA"/>
</dbReference>
<dbReference type="Pfam" id="PF13621">
    <property type="entry name" value="Cupin_8"/>
    <property type="match status" value="1"/>
</dbReference>
<evidence type="ECO:0000256" key="3">
    <source>
        <dbReference type="SAM" id="MobiDB-lite"/>
    </source>
</evidence>
<evidence type="ECO:0000313" key="6">
    <source>
        <dbReference type="EMBL" id="CAE0608310.1"/>
    </source>
</evidence>
<feature type="coiled-coil region" evidence="2">
    <location>
        <begin position="253"/>
        <end position="298"/>
    </location>
</feature>
<evidence type="ECO:0000313" key="8">
    <source>
        <dbReference type="EMBL" id="CAE0608312.1"/>
    </source>
</evidence>
<comment type="similarity">
    <text evidence="1">Belongs to the JARID1 histone demethylase family.</text>
</comment>